<dbReference type="STRING" id="2017.SAMN05444320_10998"/>
<evidence type="ECO:0000313" key="2">
    <source>
        <dbReference type="EMBL" id="SHG46199.1"/>
    </source>
</evidence>
<protein>
    <submittedName>
        <fullName evidence="2">Predicted amidophosphoribosyltransferases</fullName>
    </submittedName>
</protein>
<keyword evidence="2" id="KW-0328">Glycosyltransferase</keyword>
<reference evidence="2 3" key="1">
    <citation type="submission" date="2016-11" db="EMBL/GenBank/DDBJ databases">
        <authorList>
            <person name="Jaros S."/>
            <person name="Januszkiewicz K."/>
            <person name="Wedrychowicz H."/>
        </authorList>
    </citation>
    <scope>NUCLEOTIDE SEQUENCE [LARGE SCALE GENOMIC DNA]</scope>
    <source>
        <strain evidence="2 3">DSM 44523</strain>
    </source>
</reference>
<proteinExistence type="inferred from homology"/>
<dbReference type="SUPFAM" id="SSF53271">
    <property type="entry name" value="PRTase-like"/>
    <property type="match status" value="1"/>
</dbReference>
<evidence type="ECO:0000256" key="1">
    <source>
        <dbReference type="ARBA" id="ARBA00008007"/>
    </source>
</evidence>
<gene>
    <name evidence="2" type="ORF">SAMN05444320_10998</name>
</gene>
<keyword evidence="3" id="KW-1185">Reference proteome</keyword>
<sequence length="256" mass="25963">MTTHHTAAPSTRPVPPVAGSARWSILQCLLDLLVPVRCAGCGVAGSSWCPTCQPLLAAPHAVHRAALARGPAAYALGEYRAAARSALLAYKERGRLDLADPFGARLAATVPLLPRAGPAADGVWWLVPVPSRRAAARRRGGEHVRRLAGRCAAHLAVAGWPAVVAAGLRLGRGVVDAVGLDAAGRAANLAGRVRLRPAGLPPPGTPVVLLDDVITTGATAAACVSALRSAGIPVAAVVALLSAGGRGAPSREGRSR</sequence>
<name>A0A1M5K130_STRHI</name>
<dbReference type="InterPro" id="IPR029057">
    <property type="entry name" value="PRTase-like"/>
</dbReference>
<organism evidence="2 3">
    <name type="scientific">Streptoalloteichus hindustanus</name>
    <dbReference type="NCBI Taxonomy" id="2017"/>
    <lineage>
        <taxon>Bacteria</taxon>
        <taxon>Bacillati</taxon>
        <taxon>Actinomycetota</taxon>
        <taxon>Actinomycetes</taxon>
        <taxon>Pseudonocardiales</taxon>
        <taxon>Pseudonocardiaceae</taxon>
        <taxon>Streptoalloteichus</taxon>
    </lineage>
</organism>
<evidence type="ECO:0000313" key="3">
    <source>
        <dbReference type="Proteomes" id="UP000184501"/>
    </source>
</evidence>
<dbReference type="EMBL" id="FQVN01000009">
    <property type="protein sequence ID" value="SHG46199.1"/>
    <property type="molecule type" value="Genomic_DNA"/>
</dbReference>
<dbReference type="InterPro" id="IPR000836">
    <property type="entry name" value="PRTase_dom"/>
</dbReference>
<dbReference type="Gene3D" id="3.40.50.2020">
    <property type="match status" value="1"/>
</dbReference>
<accession>A0A1M5K130</accession>
<dbReference type="Proteomes" id="UP000184501">
    <property type="component" value="Unassembled WGS sequence"/>
</dbReference>
<dbReference type="PANTHER" id="PTHR47505">
    <property type="entry name" value="DNA UTILIZATION PROTEIN YHGH"/>
    <property type="match status" value="1"/>
</dbReference>
<dbReference type="InterPro" id="IPR051910">
    <property type="entry name" value="ComF/GntX_DNA_util-trans"/>
</dbReference>
<comment type="similarity">
    <text evidence="1">Belongs to the ComF/GntX family.</text>
</comment>
<dbReference type="AlphaFoldDB" id="A0A1M5K130"/>
<dbReference type="GO" id="GO:0016757">
    <property type="term" value="F:glycosyltransferase activity"/>
    <property type="evidence" value="ECO:0007669"/>
    <property type="project" value="UniProtKB-KW"/>
</dbReference>
<dbReference type="PANTHER" id="PTHR47505:SF1">
    <property type="entry name" value="DNA UTILIZATION PROTEIN YHGH"/>
    <property type="match status" value="1"/>
</dbReference>
<dbReference type="RefSeq" id="WP_234995908.1">
    <property type="nucleotide sequence ID" value="NZ_FQVN01000009.1"/>
</dbReference>
<keyword evidence="2" id="KW-0808">Transferase</keyword>
<dbReference type="CDD" id="cd06223">
    <property type="entry name" value="PRTases_typeI"/>
    <property type="match status" value="1"/>
</dbReference>